<keyword evidence="3" id="KW-0249">Electron transport</keyword>
<evidence type="ECO:0000313" key="8">
    <source>
        <dbReference type="EMBL" id="NNG36839.1"/>
    </source>
</evidence>
<dbReference type="RefSeq" id="WP_171200527.1">
    <property type="nucleotide sequence ID" value="NZ_JABEND010000008.1"/>
</dbReference>
<dbReference type="CDD" id="cd02947">
    <property type="entry name" value="TRX_family"/>
    <property type="match status" value="1"/>
</dbReference>
<dbReference type="Gene3D" id="2.30.30.380">
    <property type="entry name" value="Zn-finger domain of Sec23/24"/>
    <property type="match status" value="1"/>
</dbReference>
<evidence type="ECO:0000256" key="2">
    <source>
        <dbReference type="ARBA" id="ARBA00022448"/>
    </source>
</evidence>
<evidence type="ECO:0000259" key="7">
    <source>
        <dbReference type="PROSITE" id="PS51352"/>
    </source>
</evidence>
<evidence type="ECO:0000256" key="3">
    <source>
        <dbReference type="ARBA" id="ARBA00022982"/>
    </source>
</evidence>
<dbReference type="GO" id="GO:0045454">
    <property type="term" value="P:cell redox homeostasis"/>
    <property type="evidence" value="ECO:0007669"/>
    <property type="project" value="TreeGrafter"/>
</dbReference>
<reference evidence="8 9" key="1">
    <citation type="submission" date="2020-05" db="EMBL/GenBank/DDBJ databases">
        <title>Nakamurella sp. DB0629 isolated from air conditioner.</title>
        <authorList>
            <person name="Kim D.H."/>
            <person name="Kim D.-U."/>
        </authorList>
    </citation>
    <scope>NUCLEOTIDE SEQUENCE [LARGE SCALE GENOMIC DNA]</scope>
    <source>
        <strain evidence="8 9">DB0629</strain>
    </source>
</reference>
<dbReference type="InterPro" id="IPR036249">
    <property type="entry name" value="Thioredoxin-like_sf"/>
</dbReference>
<keyword evidence="4" id="KW-1015">Disulfide bond</keyword>
<dbReference type="PRINTS" id="PR00421">
    <property type="entry name" value="THIOREDOXIN"/>
</dbReference>
<protein>
    <recommendedName>
        <fullName evidence="6">Thioredoxin</fullName>
    </recommendedName>
</protein>
<evidence type="ECO:0000256" key="4">
    <source>
        <dbReference type="ARBA" id="ARBA00023157"/>
    </source>
</evidence>
<keyword evidence="5" id="KW-0676">Redox-active center</keyword>
<dbReference type="Gene3D" id="3.40.30.10">
    <property type="entry name" value="Glutaredoxin"/>
    <property type="match status" value="1"/>
</dbReference>
<dbReference type="InterPro" id="IPR005746">
    <property type="entry name" value="Thioredoxin"/>
</dbReference>
<keyword evidence="9" id="KW-1185">Reference proteome</keyword>
<dbReference type="Proteomes" id="UP000562984">
    <property type="component" value="Unassembled WGS sequence"/>
</dbReference>
<dbReference type="NCBIfam" id="TIGR01068">
    <property type="entry name" value="thioredoxin"/>
    <property type="match status" value="1"/>
</dbReference>
<evidence type="ECO:0000313" key="9">
    <source>
        <dbReference type="Proteomes" id="UP000562984"/>
    </source>
</evidence>
<dbReference type="GO" id="GO:0005829">
    <property type="term" value="C:cytosol"/>
    <property type="evidence" value="ECO:0007669"/>
    <property type="project" value="TreeGrafter"/>
</dbReference>
<sequence>MTSAGGAGGTVVRCPHCGTNNRVRPNATGTPRCAKCHQPLPWVVSADQATFQAETTSSVPVIVDFWAPWCGPCRMISPVLEKLAERYAGRLKVVKVNVDENQQLAQRYQAMSIPLLVLIEDGKEVDRQVGAVPQARLVDWIEPRLRPATGADAAGHNHS</sequence>
<dbReference type="Pfam" id="PF00085">
    <property type="entry name" value="Thioredoxin"/>
    <property type="match status" value="1"/>
</dbReference>
<organism evidence="8 9">
    <name type="scientific">Nakamurella aerolata</name>
    <dbReference type="NCBI Taxonomy" id="1656892"/>
    <lineage>
        <taxon>Bacteria</taxon>
        <taxon>Bacillati</taxon>
        <taxon>Actinomycetota</taxon>
        <taxon>Actinomycetes</taxon>
        <taxon>Nakamurellales</taxon>
        <taxon>Nakamurellaceae</taxon>
        <taxon>Nakamurella</taxon>
    </lineage>
</organism>
<dbReference type="FunFam" id="3.40.30.10:FF:000001">
    <property type="entry name" value="Thioredoxin"/>
    <property type="match status" value="1"/>
</dbReference>
<proteinExistence type="inferred from homology"/>
<dbReference type="SUPFAM" id="SSF52833">
    <property type="entry name" value="Thioredoxin-like"/>
    <property type="match status" value="1"/>
</dbReference>
<comment type="similarity">
    <text evidence="1">Belongs to the thioredoxin family.</text>
</comment>
<dbReference type="PANTHER" id="PTHR45663:SF11">
    <property type="entry name" value="GEO12009P1"/>
    <property type="match status" value="1"/>
</dbReference>
<dbReference type="PROSITE" id="PS51352">
    <property type="entry name" value="THIOREDOXIN_2"/>
    <property type="match status" value="1"/>
</dbReference>
<dbReference type="PROSITE" id="PS00194">
    <property type="entry name" value="THIOREDOXIN_1"/>
    <property type="match status" value="1"/>
</dbReference>
<keyword evidence="2" id="KW-0813">Transport</keyword>
<evidence type="ECO:0000256" key="1">
    <source>
        <dbReference type="ARBA" id="ARBA00008987"/>
    </source>
</evidence>
<dbReference type="InterPro" id="IPR017937">
    <property type="entry name" value="Thioredoxin_CS"/>
</dbReference>
<comment type="caution">
    <text evidence="8">The sequence shown here is derived from an EMBL/GenBank/DDBJ whole genome shotgun (WGS) entry which is preliminary data.</text>
</comment>
<gene>
    <name evidence="8" type="primary">trxA</name>
    <name evidence="8" type="ORF">HKD39_14175</name>
</gene>
<dbReference type="PANTHER" id="PTHR45663">
    <property type="entry name" value="GEO12009P1"/>
    <property type="match status" value="1"/>
</dbReference>
<dbReference type="EMBL" id="JABEND010000008">
    <property type="protein sequence ID" value="NNG36839.1"/>
    <property type="molecule type" value="Genomic_DNA"/>
</dbReference>
<name>A0A849A8F4_9ACTN</name>
<accession>A0A849A8F4</accession>
<dbReference type="AlphaFoldDB" id="A0A849A8F4"/>
<feature type="domain" description="Thioredoxin" evidence="7">
    <location>
        <begin position="40"/>
        <end position="146"/>
    </location>
</feature>
<evidence type="ECO:0000256" key="5">
    <source>
        <dbReference type="ARBA" id="ARBA00023284"/>
    </source>
</evidence>
<dbReference type="GO" id="GO:0015035">
    <property type="term" value="F:protein-disulfide reductase activity"/>
    <property type="evidence" value="ECO:0007669"/>
    <property type="project" value="UniProtKB-UniRule"/>
</dbReference>
<evidence type="ECO:0000256" key="6">
    <source>
        <dbReference type="NCBIfam" id="TIGR01068"/>
    </source>
</evidence>
<dbReference type="InterPro" id="IPR013766">
    <property type="entry name" value="Thioredoxin_domain"/>
</dbReference>